<dbReference type="SUPFAM" id="SSF52283">
    <property type="entry name" value="Formate/glycerate dehydrogenase catalytic domain-like"/>
    <property type="match status" value="1"/>
</dbReference>
<sequence>MATDTLKELARASAISPKESPFAIQAKQFNLSLGLPKESSEFEKRIALTPDAVAILVRNGMSVSVETLAGQSANYSDVDYANAGAQIVYSHKEIFENDIILKIEPLKNEEFDFIKPNTTLISTLNLPTLDQTYFSNLNKKKITAIAFEFIEDKVGEFPIIRAMSEIAGSAVLLIATEYLSSVNNGKGIILGGITGVPPTNVVILGAGTVGEFATRSALGLGANIKVFDRQLYRLQRLQYAVGSRIFTSIIDSVNLGQAIKEADVVIGALRSEIGMAPQVITEEMVSQMKPNSLIIDVAIDQGGCCETSEMTSHGKPVFKKHEVIHYCVPNIASRFAHTASIALSNIFTPVLIKTEGLGGVNEMIFQNKWFMKGVVCYKGSVTNLHLAKRYNLKYKDLGLILSARF</sequence>
<dbReference type="PANTHER" id="PTHR42795:SF1">
    <property type="entry name" value="ALANINE DEHYDROGENASE"/>
    <property type="match status" value="1"/>
</dbReference>
<keyword evidence="7" id="KW-1185">Reference proteome</keyword>
<gene>
    <name evidence="6" type="ORF">EGI31_20530</name>
</gene>
<evidence type="ECO:0000256" key="3">
    <source>
        <dbReference type="ARBA" id="ARBA00023002"/>
    </source>
</evidence>
<dbReference type="SMART" id="SM01002">
    <property type="entry name" value="AlaDh_PNT_C"/>
    <property type="match status" value="1"/>
</dbReference>
<keyword evidence="3" id="KW-0560">Oxidoreductase</keyword>
<evidence type="ECO:0000313" key="6">
    <source>
        <dbReference type="EMBL" id="MCP9765327.1"/>
    </source>
</evidence>
<dbReference type="RefSeq" id="WP_255039020.1">
    <property type="nucleotide sequence ID" value="NZ_RJUF01000182.1"/>
</dbReference>
<evidence type="ECO:0000259" key="5">
    <source>
        <dbReference type="SMART" id="SM01003"/>
    </source>
</evidence>
<dbReference type="InterPro" id="IPR008141">
    <property type="entry name" value="Ala_DH"/>
</dbReference>
<dbReference type="EC" id="1.4.1.1" evidence="2"/>
<evidence type="ECO:0000313" key="7">
    <source>
        <dbReference type="Proteomes" id="UP001204144"/>
    </source>
</evidence>
<reference evidence="6 7" key="1">
    <citation type="submission" date="2018-11" db="EMBL/GenBank/DDBJ databases">
        <title>Novel bacteria species description.</title>
        <authorList>
            <person name="Han J.-H."/>
        </authorList>
    </citation>
    <scope>NUCLEOTIDE SEQUENCE [LARGE SCALE GENOMIC DNA]</scope>
    <source>
        <strain evidence="6 7">KCTC23259</strain>
    </source>
</reference>
<evidence type="ECO:0000256" key="1">
    <source>
        <dbReference type="ARBA" id="ARBA00005689"/>
    </source>
</evidence>
<dbReference type="Pfam" id="PF01262">
    <property type="entry name" value="AlaDh_PNT_C"/>
    <property type="match status" value="1"/>
</dbReference>
<dbReference type="GO" id="GO:0000286">
    <property type="term" value="F:alanine dehydrogenase activity"/>
    <property type="evidence" value="ECO:0007669"/>
    <property type="project" value="UniProtKB-EC"/>
</dbReference>
<dbReference type="InterPro" id="IPR007886">
    <property type="entry name" value="AlaDH/PNT_N"/>
</dbReference>
<evidence type="ECO:0000259" key="4">
    <source>
        <dbReference type="SMART" id="SM01002"/>
    </source>
</evidence>
<evidence type="ECO:0000256" key="2">
    <source>
        <dbReference type="ARBA" id="ARBA00012897"/>
    </source>
</evidence>
<dbReference type="SUPFAM" id="SSF51735">
    <property type="entry name" value="NAD(P)-binding Rossmann-fold domains"/>
    <property type="match status" value="1"/>
</dbReference>
<dbReference type="GO" id="GO:0005886">
    <property type="term" value="C:plasma membrane"/>
    <property type="evidence" value="ECO:0007669"/>
    <property type="project" value="TreeGrafter"/>
</dbReference>
<dbReference type="InterPro" id="IPR007698">
    <property type="entry name" value="AlaDH/PNT_NAD(H)-bd"/>
</dbReference>
<name>A0AAE3H6F8_9BACT</name>
<feature type="domain" description="Alanine dehydrogenase/pyridine nucleotide transhydrogenase N-terminal" evidence="5">
    <location>
        <begin position="34"/>
        <end position="167"/>
    </location>
</feature>
<comment type="caution">
    <text evidence="6">The sequence shown here is derived from an EMBL/GenBank/DDBJ whole genome shotgun (WGS) entry which is preliminary data.</text>
</comment>
<proteinExistence type="inferred from homology"/>
<dbReference type="AlphaFoldDB" id="A0AAE3H6F8"/>
<organism evidence="6 7">
    <name type="scientific">Lacihabitans soyangensis</name>
    <dbReference type="NCBI Taxonomy" id="869394"/>
    <lineage>
        <taxon>Bacteria</taxon>
        <taxon>Pseudomonadati</taxon>
        <taxon>Bacteroidota</taxon>
        <taxon>Cytophagia</taxon>
        <taxon>Cytophagales</taxon>
        <taxon>Leadbetterellaceae</taxon>
        <taxon>Lacihabitans</taxon>
    </lineage>
</organism>
<protein>
    <recommendedName>
        <fullName evidence="2">alanine dehydrogenase</fullName>
        <ecNumber evidence="2">1.4.1.1</ecNumber>
    </recommendedName>
</protein>
<accession>A0AAE3H6F8</accession>
<dbReference type="InterPro" id="IPR036291">
    <property type="entry name" value="NAD(P)-bd_dom_sf"/>
</dbReference>
<dbReference type="EMBL" id="RJUF01000182">
    <property type="protein sequence ID" value="MCP9765327.1"/>
    <property type="molecule type" value="Genomic_DNA"/>
</dbReference>
<dbReference type="PANTHER" id="PTHR42795">
    <property type="entry name" value="ALANINE DEHYDROGENASE"/>
    <property type="match status" value="1"/>
</dbReference>
<dbReference type="GO" id="GO:0042853">
    <property type="term" value="P:L-alanine catabolic process"/>
    <property type="evidence" value="ECO:0007669"/>
    <property type="project" value="InterPro"/>
</dbReference>
<feature type="domain" description="Alanine dehydrogenase/pyridine nucleotide transhydrogenase NAD(H)-binding" evidence="4">
    <location>
        <begin position="179"/>
        <end position="327"/>
    </location>
</feature>
<dbReference type="Pfam" id="PF05222">
    <property type="entry name" value="AlaDh_PNT_N"/>
    <property type="match status" value="1"/>
</dbReference>
<comment type="similarity">
    <text evidence="1">Belongs to the AlaDH/PNT family.</text>
</comment>
<dbReference type="Proteomes" id="UP001204144">
    <property type="component" value="Unassembled WGS sequence"/>
</dbReference>
<dbReference type="CDD" id="cd05305">
    <property type="entry name" value="L-AlaDH"/>
    <property type="match status" value="1"/>
</dbReference>
<dbReference type="Gene3D" id="3.40.50.720">
    <property type="entry name" value="NAD(P)-binding Rossmann-like Domain"/>
    <property type="match status" value="2"/>
</dbReference>
<dbReference type="SMART" id="SM01003">
    <property type="entry name" value="AlaDh_PNT_N"/>
    <property type="match status" value="1"/>
</dbReference>